<evidence type="ECO:0000256" key="10">
    <source>
        <dbReference type="SAM" id="Phobius"/>
    </source>
</evidence>
<evidence type="ECO:0000256" key="1">
    <source>
        <dbReference type="ARBA" id="ARBA00000189"/>
    </source>
</evidence>
<feature type="non-terminal residue" evidence="12">
    <location>
        <position position="170"/>
    </location>
</feature>
<evidence type="ECO:0000259" key="11">
    <source>
        <dbReference type="PROSITE" id="PS50873"/>
    </source>
</evidence>
<dbReference type="PANTHER" id="PTHR31517:SF84">
    <property type="entry name" value="PEROXIDASE"/>
    <property type="match status" value="1"/>
</dbReference>
<dbReference type="PANTHER" id="PTHR31517">
    <property type="match status" value="1"/>
</dbReference>
<gene>
    <name evidence="12" type="primary">PER61_1</name>
    <name evidence="12" type="ORF">CFP56_013341</name>
</gene>
<dbReference type="GO" id="GO:0020037">
    <property type="term" value="F:heme binding"/>
    <property type="evidence" value="ECO:0007669"/>
    <property type="project" value="InterPro"/>
</dbReference>
<name>A0AAW0KWW6_QUESU</name>
<evidence type="ECO:0000256" key="8">
    <source>
        <dbReference type="ARBA" id="ARBA00023002"/>
    </source>
</evidence>
<dbReference type="EMBL" id="PKMF04000214">
    <property type="protein sequence ID" value="KAK7842848.1"/>
    <property type="molecule type" value="Genomic_DNA"/>
</dbReference>
<evidence type="ECO:0000256" key="7">
    <source>
        <dbReference type="ARBA" id="ARBA00022723"/>
    </source>
</evidence>
<dbReference type="GO" id="GO:0046872">
    <property type="term" value="F:metal ion binding"/>
    <property type="evidence" value="ECO:0007669"/>
    <property type="project" value="UniProtKB-KW"/>
</dbReference>
<evidence type="ECO:0000256" key="2">
    <source>
        <dbReference type="ARBA" id="ARBA00001913"/>
    </source>
</evidence>
<comment type="caution">
    <text evidence="12">The sequence shown here is derived from an EMBL/GenBank/DDBJ whole genome shotgun (WGS) entry which is preliminary data.</text>
</comment>
<organism evidence="12 13">
    <name type="scientific">Quercus suber</name>
    <name type="common">Cork oak</name>
    <dbReference type="NCBI Taxonomy" id="58331"/>
    <lineage>
        <taxon>Eukaryota</taxon>
        <taxon>Viridiplantae</taxon>
        <taxon>Streptophyta</taxon>
        <taxon>Embryophyta</taxon>
        <taxon>Tracheophyta</taxon>
        <taxon>Spermatophyta</taxon>
        <taxon>Magnoliopsida</taxon>
        <taxon>eudicotyledons</taxon>
        <taxon>Gunneridae</taxon>
        <taxon>Pentapetalae</taxon>
        <taxon>rosids</taxon>
        <taxon>fabids</taxon>
        <taxon>Fagales</taxon>
        <taxon>Fagaceae</taxon>
        <taxon>Quercus</taxon>
    </lineage>
</organism>
<feature type="transmembrane region" description="Helical" evidence="10">
    <location>
        <begin position="12"/>
        <end position="34"/>
    </location>
</feature>
<reference evidence="12 13" key="1">
    <citation type="journal article" date="2018" name="Sci. Data">
        <title>The draft genome sequence of cork oak.</title>
        <authorList>
            <person name="Ramos A.M."/>
            <person name="Usie A."/>
            <person name="Barbosa P."/>
            <person name="Barros P.M."/>
            <person name="Capote T."/>
            <person name="Chaves I."/>
            <person name="Simoes F."/>
            <person name="Abreu I."/>
            <person name="Carrasquinho I."/>
            <person name="Faro C."/>
            <person name="Guimaraes J.B."/>
            <person name="Mendonca D."/>
            <person name="Nobrega F."/>
            <person name="Rodrigues L."/>
            <person name="Saibo N.J.M."/>
            <person name="Varela M.C."/>
            <person name="Egas C."/>
            <person name="Matos J."/>
            <person name="Miguel C.M."/>
            <person name="Oliveira M.M."/>
            <person name="Ricardo C.P."/>
            <person name="Goncalves S."/>
        </authorList>
    </citation>
    <scope>NUCLEOTIDE SEQUENCE [LARGE SCALE GENOMIC DNA]</scope>
    <source>
        <strain evidence="13">cv. HL8</strain>
    </source>
</reference>
<keyword evidence="5 12" id="KW-0575">Peroxidase</keyword>
<dbReference type="GO" id="GO:0006979">
    <property type="term" value="P:response to oxidative stress"/>
    <property type="evidence" value="ECO:0007669"/>
    <property type="project" value="InterPro"/>
</dbReference>
<keyword evidence="10" id="KW-1133">Transmembrane helix</keyword>
<dbReference type="GO" id="GO:0140825">
    <property type="term" value="F:lactoperoxidase activity"/>
    <property type="evidence" value="ECO:0007669"/>
    <property type="project" value="UniProtKB-EC"/>
</dbReference>
<evidence type="ECO:0000313" key="12">
    <source>
        <dbReference type="EMBL" id="KAK7842848.1"/>
    </source>
</evidence>
<keyword evidence="13" id="KW-1185">Reference proteome</keyword>
<proteinExistence type="predicted"/>
<evidence type="ECO:0000256" key="4">
    <source>
        <dbReference type="ARBA" id="ARBA00012313"/>
    </source>
</evidence>
<dbReference type="InterPro" id="IPR002016">
    <property type="entry name" value="Haem_peroxidase"/>
</dbReference>
<dbReference type="InterPro" id="IPR010255">
    <property type="entry name" value="Haem_peroxidase_sf"/>
</dbReference>
<keyword evidence="6" id="KW-0349">Heme</keyword>
<evidence type="ECO:0000256" key="9">
    <source>
        <dbReference type="ARBA" id="ARBA00023004"/>
    </source>
</evidence>
<sequence length="170" mass="18892">MANEKTVRLVSLMLLAFDAVTSTFIACANLSLYIKAMTSLVMTLHLFALRGFDGRAEVNLIGACNIGKIGREFILKRLSNFKETGQPKPTVASDLLTEMRISQSLKERGLLLADQQFLANENIARLVRAYASNDGSTFQMDFSWTMMKMSELNVLTGFPGQVRQNCSLPM</sequence>
<comment type="cofactor">
    <cofactor evidence="3">
        <name>heme b</name>
        <dbReference type="ChEBI" id="CHEBI:60344"/>
    </cofactor>
</comment>
<evidence type="ECO:0000256" key="5">
    <source>
        <dbReference type="ARBA" id="ARBA00022559"/>
    </source>
</evidence>
<dbReference type="Gene3D" id="1.10.420.10">
    <property type="entry name" value="Peroxidase, domain 2"/>
    <property type="match status" value="2"/>
</dbReference>
<keyword evidence="10" id="KW-0472">Membrane</keyword>
<dbReference type="Proteomes" id="UP000237347">
    <property type="component" value="Unassembled WGS sequence"/>
</dbReference>
<accession>A0AAW0KWW6</accession>
<protein>
    <recommendedName>
        <fullName evidence="4">peroxidase</fullName>
        <ecNumber evidence="4">1.11.1.7</ecNumber>
    </recommendedName>
</protein>
<evidence type="ECO:0000256" key="3">
    <source>
        <dbReference type="ARBA" id="ARBA00001970"/>
    </source>
</evidence>
<evidence type="ECO:0000313" key="13">
    <source>
        <dbReference type="Proteomes" id="UP000237347"/>
    </source>
</evidence>
<keyword evidence="9" id="KW-0408">Iron</keyword>
<keyword evidence="8" id="KW-0560">Oxidoreductase</keyword>
<dbReference type="EC" id="1.11.1.7" evidence="4"/>
<dbReference type="InterPro" id="IPR000823">
    <property type="entry name" value="Peroxidase_pln"/>
</dbReference>
<dbReference type="SUPFAM" id="SSF48113">
    <property type="entry name" value="Heme-dependent peroxidases"/>
    <property type="match status" value="1"/>
</dbReference>
<feature type="domain" description="Plant heme peroxidase family profile" evidence="11">
    <location>
        <begin position="18"/>
        <end position="170"/>
    </location>
</feature>
<keyword evidence="10" id="KW-0812">Transmembrane</keyword>
<evidence type="ECO:0000256" key="6">
    <source>
        <dbReference type="ARBA" id="ARBA00022617"/>
    </source>
</evidence>
<dbReference type="PROSITE" id="PS50873">
    <property type="entry name" value="PEROXIDASE_4"/>
    <property type="match status" value="1"/>
</dbReference>
<dbReference type="AlphaFoldDB" id="A0AAW0KWW6"/>
<comment type="catalytic activity">
    <reaction evidence="1">
        <text>2 a phenolic donor + H2O2 = 2 a phenolic radical donor + 2 H2O</text>
        <dbReference type="Rhea" id="RHEA:56136"/>
        <dbReference type="ChEBI" id="CHEBI:15377"/>
        <dbReference type="ChEBI" id="CHEBI:16240"/>
        <dbReference type="ChEBI" id="CHEBI:139520"/>
        <dbReference type="ChEBI" id="CHEBI:139521"/>
        <dbReference type="EC" id="1.11.1.7"/>
    </reaction>
</comment>
<comment type="cofactor">
    <cofactor evidence="2">
        <name>Ca(2+)</name>
        <dbReference type="ChEBI" id="CHEBI:29108"/>
    </cofactor>
</comment>
<keyword evidence="7" id="KW-0479">Metal-binding</keyword>